<keyword evidence="1" id="KW-1133">Transmembrane helix</keyword>
<name>A0AAJ1MN96_9SPIO</name>
<keyword evidence="1" id="KW-0472">Membrane</keyword>
<keyword evidence="1" id="KW-0812">Transmembrane</keyword>
<proteinExistence type="predicted"/>
<evidence type="ECO:0008006" key="4">
    <source>
        <dbReference type="Google" id="ProtNLM"/>
    </source>
</evidence>
<sequence>MKPGNILLEKYRLGELTDEEMRMLEDAYPDQNEFEREIEKLEASDAEILEKYKPADIAKLIEARASDTKTPGHGGKMLKFFKAARFSAIAAAAVLVLVLGFSLNNKPATESGNFVAASETLSSERIKGLKPSLKIYRRTGDSAEILANRDAANEKDLLQIEYIAGSFKYGVIFSIDGRGTVTLHFPTYSGVAAELDNNGAILLPYAYELDDAPGFERFFFITGGSEFDVDEVLDAAYELASDKRSARREFLDISDSYYQTTILLRKGAE</sequence>
<accession>A0AAJ1MN96</accession>
<evidence type="ECO:0000313" key="2">
    <source>
        <dbReference type="EMBL" id="MDC7227510.1"/>
    </source>
</evidence>
<dbReference type="Proteomes" id="UP001221217">
    <property type="component" value="Unassembled WGS sequence"/>
</dbReference>
<comment type="caution">
    <text evidence="2">The sequence shown here is derived from an EMBL/GenBank/DDBJ whole genome shotgun (WGS) entry which is preliminary data.</text>
</comment>
<evidence type="ECO:0000256" key="1">
    <source>
        <dbReference type="SAM" id="Phobius"/>
    </source>
</evidence>
<organism evidence="2 3">
    <name type="scientific">Candidatus Thalassospirochaeta sargassi</name>
    <dbReference type="NCBI Taxonomy" id="3119039"/>
    <lineage>
        <taxon>Bacteria</taxon>
        <taxon>Pseudomonadati</taxon>
        <taxon>Spirochaetota</taxon>
        <taxon>Spirochaetia</taxon>
        <taxon>Spirochaetales</taxon>
        <taxon>Spirochaetaceae</taxon>
        <taxon>Candidatus Thalassospirochaeta</taxon>
    </lineage>
</organism>
<reference evidence="2 3" key="1">
    <citation type="submission" date="2022-12" db="EMBL/GenBank/DDBJ databases">
        <title>Metagenome assembled genome from gulf of manar.</title>
        <authorList>
            <person name="Kohli P."/>
            <person name="Pk S."/>
            <person name="Venkata Ramana C."/>
            <person name="Sasikala C."/>
        </authorList>
    </citation>
    <scope>NUCLEOTIDE SEQUENCE [LARGE SCALE GENOMIC DNA]</scope>
    <source>
        <strain evidence="2">JB008</strain>
    </source>
</reference>
<dbReference type="AlphaFoldDB" id="A0AAJ1MN96"/>
<gene>
    <name evidence="2" type="ORF">PQJ61_12165</name>
</gene>
<evidence type="ECO:0000313" key="3">
    <source>
        <dbReference type="Proteomes" id="UP001221217"/>
    </source>
</evidence>
<feature type="transmembrane region" description="Helical" evidence="1">
    <location>
        <begin position="83"/>
        <end position="103"/>
    </location>
</feature>
<dbReference type="EMBL" id="JAQQAL010000026">
    <property type="protein sequence ID" value="MDC7227510.1"/>
    <property type="molecule type" value="Genomic_DNA"/>
</dbReference>
<protein>
    <recommendedName>
        <fullName evidence="4">DUF4384 domain-containing protein</fullName>
    </recommendedName>
</protein>